<feature type="transmembrane region" description="Helical" evidence="1">
    <location>
        <begin position="153"/>
        <end position="172"/>
    </location>
</feature>
<comment type="caution">
    <text evidence="2">The sequence shown here is derived from an EMBL/GenBank/DDBJ whole genome shotgun (WGS) entry which is preliminary data.</text>
</comment>
<sequence>MLIAVIIACEIAFWVLLGLGLAARYLLKARRLSLVVLLVCVPLVDVALLAFSVVDLRGGGQAGIVHGLAAVYIGVSVGFGHRMLRWADQRFAHRFAGGPAPVRPPRTGREHAAHERRGWLRHLLAYLVGGAVMGIFTLLIGDFDRTAALWQMMRVWTIALVIDAIVSFSYTFSPRRART</sequence>
<dbReference type="Proteomes" id="UP000655287">
    <property type="component" value="Unassembled WGS sequence"/>
</dbReference>
<proteinExistence type="predicted"/>
<keyword evidence="3" id="KW-1185">Reference proteome</keyword>
<evidence type="ECO:0000256" key="1">
    <source>
        <dbReference type="SAM" id="Phobius"/>
    </source>
</evidence>
<accession>A0A919R5T5</accession>
<keyword evidence="1" id="KW-0472">Membrane</keyword>
<dbReference type="AlphaFoldDB" id="A0A919R5T5"/>
<feature type="transmembrane region" description="Helical" evidence="1">
    <location>
        <begin position="34"/>
        <end position="54"/>
    </location>
</feature>
<dbReference type="EMBL" id="BOOU01000069">
    <property type="protein sequence ID" value="GII80226.1"/>
    <property type="molecule type" value="Genomic_DNA"/>
</dbReference>
<keyword evidence="1" id="KW-0812">Transmembrane</keyword>
<feature type="transmembrane region" description="Helical" evidence="1">
    <location>
        <begin position="60"/>
        <end position="80"/>
    </location>
</feature>
<organism evidence="2 3">
    <name type="scientific">Sphaerisporangium rufum</name>
    <dbReference type="NCBI Taxonomy" id="1381558"/>
    <lineage>
        <taxon>Bacteria</taxon>
        <taxon>Bacillati</taxon>
        <taxon>Actinomycetota</taxon>
        <taxon>Actinomycetes</taxon>
        <taxon>Streptosporangiales</taxon>
        <taxon>Streptosporangiaceae</taxon>
        <taxon>Sphaerisporangium</taxon>
    </lineage>
</organism>
<reference evidence="2" key="1">
    <citation type="submission" date="2021-01" db="EMBL/GenBank/DDBJ databases">
        <title>Whole genome shotgun sequence of Sphaerisporangium rufum NBRC 109079.</title>
        <authorList>
            <person name="Komaki H."/>
            <person name="Tamura T."/>
        </authorList>
    </citation>
    <scope>NUCLEOTIDE SEQUENCE</scope>
    <source>
        <strain evidence="2">NBRC 109079</strain>
    </source>
</reference>
<evidence type="ECO:0000313" key="3">
    <source>
        <dbReference type="Proteomes" id="UP000655287"/>
    </source>
</evidence>
<name>A0A919R5T5_9ACTN</name>
<dbReference type="RefSeq" id="WP_239137736.1">
    <property type="nucleotide sequence ID" value="NZ_BOOU01000069.1"/>
</dbReference>
<keyword evidence="1" id="KW-1133">Transmembrane helix</keyword>
<evidence type="ECO:0000313" key="2">
    <source>
        <dbReference type="EMBL" id="GII80226.1"/>
    </source>
</evidence>
<protein>
    <submittedName>
        <fullName evidence="2">Membrane protein YmcC</fullName>
    </submittedName>
</protein>
<feature type="transmembrane region" description="Helical" evidence="1">
    <location>
        <begin position="123"/>
        <end position="141"/>
    </location>
</feature>
<gene>
    <name evidence="2" type="primary">ymcC</name>
    <name evidence="2" type="ORF">Sru01_52080</name>
</gene>
<feature type="transmembrane region" description="Helical" evidence="1">
    <location>
        <begin position="6"/>
        <end position="27"/>
    </location>
</feature>